<gene>
    <name evidence="6" type="ORF">H2204_010144</name>
</gene>
<dbReference type="InterPro" id="IPR029483">
    <property type="entry name" value="GH97_C"/>
</dbReference>
<evidence type="ECO:0000259" key="5">
    <source>
        <dbReference type="Pfam" id="PF14509"/>
    </source>
</evidence>
<dbReference type="InterPro" id="IPR017853">
    <property type="entry name" value="GH"/>
</dbReference>
<accession>A0AA38XXI3</accession>
<feature type="domain" description="Glycosyl-hydrolase 97 N-terminal" evidence="4">
    <location>
        <begin position="77"/>
        <end position="323"/>
    </location>
</feature>
<dbReference type="InterPro" id="IPR014718">
    <property type="entry name" value="GH-type_carb-bd"/>
</dbReference>
<reference evidence="6" key="1">
    <citation type="submission" date="2022-10" db="EMBL/GenBank/DDBJ databases">
        <title>Culturing micro-colonial fungi from biological soil crusts in the Mojave desert and describing Neophaeococcomyces mojavensis, and introducing the new genera and species Taxawa tesnikishii.</title>
        <authorList>
            <person name="Kurbessoian T."/>
            <person name="Stajich J.E."/>
        </authorList>
    </citation>
    <scope>NUCLEOTIDE SEQUENCE</scope>
    <source>
        <strain evidence="6">TK_35</strain>
    </source>
</reference>
<feature type="domain" description="Glycosyl-hydrolase 97 catalytic" evidence="3">
    <location>
        <begin position="341"/>
        <end position="529"/>
    </location>
</feature>
<dbReference type="PANTHER" id="PTHR35803:SF1">
    <property type="entry name" value="GLUCAN 1,4-ALPHA-GLUCOSIDASE SUSB"/>
    <property type="match status" value="1"/>
</dbReference>
<dbReference type="PANTHER" id="PTHR35803">
    <property type="entry name" value="GLUCAN 1,4-ALPHA-GLUCOSIDASE SUSB-RELATED"/>
    <property type="match status" value="1"/>
</dbReference>
<dbReference type="InterPro" id="IPR013785">
    <property type="entry name" value="Aldolase_TIM"/>
</dbReference>
<dbReference type="InterPro" id="IPR029486">
    <property type="entry name" value="GH97_N"/>
</dbReference>
<dbReference type="Pfam" id="PF10566">
    <property type="entry name" value="Glyco_hydro_97"/>
    <property type="match status" value="1"/>
</dbReference>
<sequence>MVDAGLSAASSCIRIHGAQYRHACRAGLWSGSVNGALGGEMPTSPTTVRAVFAHAFGLALLGLATLAQAAASQIASVESPDKVLKVSLVLDGGTARYRVERLGQTVVADSKLGFELRDGRLDRDFSLLAQERRSVDDRWEQPWGERRLTRNHFNELTVHLAETTGSKRRLDLVFRVYDDGLGFRYVFPEQPNLREAIIDDELTEFAIAPESTAWWIPAGEPIHYEYLYQRTPLREVPLVHTPMTLRSHDGLHVAIHEAALVDYAGMWLRRTEGQRLRAQLSPSAEGWKVRRALPFATPWRTLQIADRAGGLVESDLILNLNEPNALGDVSWVKPAKYLGVWWSMHLDNESWATGPKHAATTTKTRKVIDFAAAHGFRGVLVEGWNPGWDGNWVGNGYDFDFTRATPDFDIETLSAYGLKKGVHLIGHHETGCAIEHYEDQLDAALDLYARLGVDQFKTGYVCDDGQVDRRNPAGGPLWREWHDGQFMARHHLKVVQEAARRHLSVNPHEPIKDTGLRRTYPNWISREGARGMEYNAWGQPPNPPEHEVNLVFTRMLAGPMDYTPGILSLKGRHGQAIPSTLARQLALYVVLYSPIQMAADLPEHYLQHRDAFRFIEDVAVDWEQSRVLDGEVGDYVTIVRRDRNSRDWFLGSITDENGRVLPVSLGFLEPGVRYRAEMYRDGDGADFRSNPFAFKRETREVSSTDSLTLMLAPGGGQAIRFTPLD</sequence>
<evidence type="ECO:0000259" key="4">
    <source>
        <dbReference type="Pfam" id="PF14508"/>
    </source>
</evidence>
<dbReference type="GO" id="GO:0004557">
    <property type="term" value="F:alpha-galactosidase activity"/>
    <property type="evidence" value="ECO:0007669"/>
    <property type="project" value="UniProtKB-EC"/>
</dbReference>
<evidence type="ECO:0000256" key="1">
    <source>
        <dbReference type="ARBA" id="ARBA00001255"/>
    </source>
</evidence>
<proteinExistence type="predicted"/>
<dbReference type="Gene3D" id="3.20.20.70">
    <property type="entry name" value="Aldolase class I"/>
    <property type="match status" value="1"/>
</dbReference>
<dbReference type="SUPFAM" id="SSF51445">
    <property type="entry name" value="(Trans)glycosidases"/>
    <property type="match status" value="1"/>
</dbReference>
<dbReference type="Pfam" id="PF14508">
    <property type="entry name" value="GH97_N"/>
    <property type="match status" value="1"/>
</dbReference>
<dbReference type="Pfam" id="PF14509">
    <property type="entry name" value="GH97_C"/>
    <property type="match status" value="1"/>
</dbReference>
<comment type="caution">
    <text evidence="6">The sequence shown here is derived from an EMBL/GenBank/DDBJ whole genome shotgun (WGS) entry which is preliminary data.</text>
</comment>
<dbReference type="GO" id="GO:0030246">
    <property type="term" value="F:carbohydrate binding"/>
    <property type="evidence" value="ECO:0007669"/>
    <property type="project" value="InterPro"/>
</dbReference>
<protein>
    <recommendedName>
        <fullName evidence="2">alpha-galactosidase</fullName>
        <ecNumber evidence="2">3.2.1.22</ecNumber>
    </recommendedName>
</protein>
<dbReference type="EC" id="3.2.1.22" evidence="2"/>
<dbReference type="InterPro" id="IPR052720">
    <property type="entry name" value="Glycosyl_hydrolase_97"/>
</dbReference>
<evidence type="ECO:0000256" key="2">
    <source>
        <dbReference type="ARBA" id="ARBA00012755"/>
    </source>
</evidence>
<dbReference type="InterPro" id="IPR019563">
    <property type="entry name" value="GH97_catalytic"/>
</dbReference>
<dbReference type="EMBL" id="JAPDRN010000084">
    <property type="protein sequence ID" value="KAJ9626022.1"/>
    <property type="molecule type" value="Genomic_DNA"/>
</dbReference>
<dbReference type="AlphaFoldDB" id="A0AA38XXI3"/>
<comment type="catalytic activity">
    <reaction evidence="1">
        <text>Hydrolysis of terminal, non-reducing alpha-D-galactose residues in alpha-D-galactosides, including galactose oligosaccharides, galactomannans and galactolipids.</text>
        <dbReference type="EC" id="3.2.1.22"/>
    </reaction>
</comment>
<organism evidence="6">
    <name type="scientific">Knufia peltigerae</name>
    <dbReference type="NCBI Taxonomy" id="1002370"/>
    <lineage>
        <taxon>Eukaryota</taxon>
        <taxon>Fungi</taxon>
        <taxon>Dikarya</taxon>
        <taxon>Ascomycota</taxon>
        <taxon>Pezizomycotina</taxon>
        <taxon>Eurotiomycetes</taxon>
        <taxon>Chaetothyriomycetidae</taxon>
        <taxon>Chaetothyriales</taxon>
        <taxon>Trichomeriaceae</taxon>
        <taxon>Knufia</taxon>
    </lineage>
</organism>
<evidence type="ECO:0000313" key="6">
    <source>
        <dbReference type="EMBL" id="KAJ9626022.1"/>
    </source>
</evidence>
<evidence type="ECO:0000259" key="3">
    <source>
        <dbReference type="Pfam" id="PF10566"/>
    </source>
</evidence>
<name>A0AA38XXI3_9EURO</name>
<dbReference type="Gene3D" id="2.70.98.10">
    <property type="match status" value="1"/>
</dbReference>
<feature type="domain" description="Glycosyl-hydrolase 97 C-terminal oligomerisation" evidence="5">
    <location>
        <begin position="621"/>
        <end position="722"/>
    </location>
</feature>